<comment type="caution">
    <text evidence="1">The sequence shown here is derived from an EMBL/GenBank/DDBJ whole genome shotgun (WGS) entry which is preliminary data.</text>
</comment>
<accession>A0ABY1WCH6</accession>
<keyword evidence="2" id="KW-1185">Reference proteome</keyword>
<dbReference type="RefSeq" id="WP_130529757.1">
    <property type="nucleotide sequence ID" value="NZ_SHMD01000002.1"/>
</dbReference>
<gene>
    <name evidence="1" type="ORF">EA658_16605</name>
</gene>
<protein>
    <submittedName>
        <fullName evidence="1">Uncharacterized protein</fullName>
    </submittedName>
</protein>
<organism evidence="1 2">
    <name type="scientific">Pseudoxanthomonas winnipegensis</name>
    <dbReference type="NCBI Taxonomy" id="2480810"/>
    <lineage>
        <taxon>Bacteria</taxon>
        <taxon>Pseudomonadati</taxon>
        <taxon>Pseudomonadota</taxon>
        <taxon>Gammaproteobacteria</taxon>
        <taxon>Lysobacterales</taxon>
        <taxon>Lysobacteraceae</taxon>
        <taxon>Pseudoxanthomonas</taxon>
    </lineage>
</organism>
<reference evidence="1 2" key="1">
    <citation type="submission" date="2019-02" db="EMBL/GenBank/DDBJ databases">
        <title>WGS of Pseudoxanthomonas species novum from clinical isolates.</title>
        <authorList>
            <person name="Bernier A.-M."/>
            <person name="Bernard K."/>
            <person name="Vachon A."/>
        </authorList>
    </citation>
    <scope>NUCLEOTIDE SEQUENCE [LARGE SCALE GENOMIC DNA]</scope>
    <source>
        <strain evidence="2">NML 170316</strain>
    </source>
</reference>
<dbReference type="Proteomes" id="UP000293089">
    <property type="component" value="Unassembled WGS sequence"/>
</dbReference>
<proteinExistence type="predicted"/>
<sequence length="180" mass="20338">MARDADPVIQDLRRWGYAHANRYAYSYSRATREHILENAASHAPQTVERALMELAASRGGQSRRRLMASNLKETGLRAVPTWAVDPIGGRNDADRPRDLPEIAVDMGIPEDLRWIDRALASISKQYPIRALVLRTEFTVAASQGVKARMVAEQYGGKLTLRQYRYELSRALDWIEGRMAA</sequence>
<evidence type="ECO:0000313" key="1">
    <source>
        <dbReference type="EMBL" id="TAA18707.1"/>
    </source>
</evidence>
<name>A0ABY1WCH6_9GAMM</name>
<dbReference type="EMBL" id="SHME01000004">
    <property type="protein sequence ID" value="TAA18707.1"/>
    <property type="molecule type" value="Genomic_DNA"/>
</dbReference>
<evidence type="ECO:0000313" key="2">
    <source>
        <dbReference type="Proteomes" id="UP000293089"/>
    </source>
</evidence>